<dbReference type="InterPro" id="IPR001752">
    <property type="entry name" value="Kinesin_motor_dom"/>
</dbReference>
<dbReference type="GO" id="GO:0008017">
    <property type="term" value="F:microtubule binding"/>
    <property type="evidence" value="ECO:0007669"/>
    <property type="project" value="InterPro"/>
</dbReference>
<dbReference type="PANTHER" id="PTHR47969:SF9">
    <property type="entry name" value="KINESIN-LIKE PROTEIN"/>
    <property type="match status" value="1"/>
</dbReference>
<dbReference type="PROSITE" id="PS00411">
    <property type="entry name" value="KINESIN_MOTOR_1"/>
    <property type="match status" value="1"/>
</dbReference>
<reference evidence="8" key="1">
    <citation type="submission" date="2022-07" db="EMBL/GenBank/DDBJ databases">
        <title>Phylogenomic reconstructions and comparative analyses of Kickxellomycotina fungi.</title>
        <authorList>
            <person name="Reynolds N.K."/>
            <person name="Stajich J.E."/>
            <person name="Barry K."/>
            <person name="Grigoriev I.V."/>
            <person name="Crous P."/>
            <person name="Smith M.E."/>
        </authorList>
    </citation>
    <scope>NUCLEOTIDE SEQUENCE</scope>
    <source>
        <strain evidence="8">NBRC 32514</strain>
    </source>
</reference>
<dbReference type="Proteomes" id="UP001149813">
    <property type="component" value="Unassembled WGS sequence"/>
</dbReference>
<evidence type="ECO:0000259" key="7">
    <source>
        <dbReference type="PROSITE" id="PS50067"/>
    </source>
</evidence>
<evidence type="ECO:0000256" key="6">
    <source>
        <dbReference type="SAM" id="MobiDB-lite"/>
    </source>
</evidence>
<dbReference type="PANTHER" id="PTHR47969">
    <property type="entry name" value="CHROMOSOME-ASSOCIATED KINESIN KIF4A-RELATED"/>
    <property type="match status" value="1"/>
</dbReference>
<dbReference type="SUPFAM" id="SSF52540">
    <property type="entry name" value="P-loop containing nucleoside triphosphate hydrolases"/>
    <property type="match status" value="1"/>
</dbReference>
<dbReference type="OrthoDB" id="3176171at2759"/>
<evidence type="ECO:0000256" key="1">
    <source>
        <dbReference type="ARBA" id="ARBA00022741"/>
    </source>
</evidence>
<dbReference type="InterPro" id="IPR027640">
    <property type="entry name" value="Kinesin-like_fam"/>
</dbReference>
<dbReference type="InterPro" id="IPR036961">
    <property type="entry name" value="Kinesin_motor_dom_sf"/>
</dbReference>
<feature type="region of interest" description="Disordered" evidence="6">
    <location>
        <begin position="369"/>
        <end position="434"/>
    </location>
</feature>
<keyword evidence="1 3" id="KW-0547">Nucleotide-binding</keyword>
<dbReference type="Gene3D" id="1.10.150.280">
    <property type="entry name" value="AF1531-like domain"/>
    <property type="match status" value="1"/>
</dbReference>
<comment type="caution">
    <text evidence="8">The sequence shown here is derived from an EMBL/GenBank/DDBJ whole genome shotgun (WGS) entry which is preliminary data.</text>
</comment>
<dbReference type="InterPro" id="IPR011990">
    <property type="entry name" value="TPR-like_helical_dom_sf"/>
</dbReference>
<dbReference type="SMART" id="SM00129">
    <property type="entry name" value="KISc"/>
    <property type="match status" value="1"/>
</dbReference>
<dbReference type="Gene3D" id="3.40.850.10">
    <property type="entry name" value="Kinesin motor domain"/>
    <property type="match status" value="1"/>
</dbReference>
<dbReference type="AlphaFoldDB" id="A0A9W7Y5B5"/>
<dbReference type="GO" id="GO:0007052">
    <property type="term" value="P:mitotic spindle organization"/>
    <property type="evidence" value="ECO:0007669"/>
    <property type="project" value="TreeGrafter"/>
</dbReference>
<feature type="compositionally biased region" description="Low complexity" evidence="6">
    <location>
        <begin position="384"/>
        <end position="404"/>
    </location>
</feature>
<dbReference type="InterPro" id="IPR019821">
    <property type="entry name" value="Kinesin_motor_CS"/>
</dbReference>
<evidence type="ECO:0000313" key="9">
    <source>
        <dbReference type="Proteomes" id="UP001149813"/>
    </source>
</evidence>
<evidence type="ECO:0000256" key="5">
    <source>
        <dbReference type="RuleBase" id="RU000394"/>
    </source>
</evidence>
<feature type="compositionally biased region" description="Basic and acidic residues" evidence="6">
    <location>
        <begin position="823"/>
        <end position="842"/>
    </location>
</feature>
<evidence type="ECO:0000313" key="8">
    <source>
        <dbReference type="EMBL" id="KAJ1724127.1"/>
    </source>
</evidence>
<dbReference type="Gene3D" id="1.25.40.10">
    <property type="entry name" value="Tetratricopeptide repeat domain"/>
    <property type="match status" value="1"/>
</dbReference>
<comment type="similarity">
    <text evidence="3 5">Belongs to the TRAFAC class myosin-kinesin ATPase superfamily. Kinesin family.</text>
</comment>
<dbReference type="InterPro" id="IPR027417">
    <property type="entry name" value="P-loop_NTPase"/>
</dbReference>
<keyword evidence="3 5" id="KW-0505">Motor protein</keyword>
<keyword evidence="4" id="KW-0802">TPR repeat</keyword>
<dbReference type="GO" id="GO:0003777">
    <property type="term" value="F:microtubule motor activity"/>
    <property type="evidence" value="ECO:0007669"/>
    <property type="project" value="InterPro"/>
</dbReference>
<accession>A0A9W7Y5B5</accession>
<evidence type="ECO:0000256" key="4">
    <source>
        <dbReference type="PROSITE-ProRule" id="PRU00339"/>
    </source>
</evidence>
<keyword evidence="5" id="KW-0493">Microtubule</keyword>
<protein>
    <recommendedName>
        <fullName evidence="5">Kinesin-like protein</fullName>
    </recommendedName>
</protein>
<dbReference type="GO" id="GO:0005524">
    <property type="term" value="F:ATP binding"/>
    <property type="evidence" value="ECO:0007669"/>
    <property type="project" value="UniProtKB-UniRule"/>
</dbReference>
<dbReference type="Pfam" id="PF00225">
    <property type="entry name" value="Kinesin"/>
    <property type="match status" value="1"/>
</dbReference>
<dbReference type="GO" id="GO:0005874">
    <property type="term" value="C:microtubule"/>
    <property type="evidence" value="ECO:0007669"/>
    <property type="project" value="UniProtKB-KW"/>
</dbReference>
<dbReference type="EMBL" id="JANBOJ010000041">
    <property type="protein sequence ID" value="KAJ1724127.1"/>
    <property type="molecule type" value="Genomic_DNA"/>
</dbReference>
<feature type="region of interest" description="Disordered" evidence="6">
    <location>
        <begin position="626"/>
        <end position="689"/>
    </location>
</feature>
<feature type="region of interest" description="Disordered" evidence="6">
    <location>
        <begin position="547"/>
        <end position="596"/>
    </location>
</feature>
<evidence type="ECO:0000256" key="3">
    <source>
        <dbReference type="PROSITE-ProRule" id="PRU00283"/>
    </source>
</evidence>
<feature type="compositionally biased region" description="Basic residues" evidence="6">
    <location>
        <begin position="800"/>
        <end position="812"/>
    </location>
</feature>
<evidence type="ECO:0000256" key="2">
    <source>
        <dbReference type="ARBA" id="ARBA00022840"/>
    </source>
</evidence>
<feature type="region of interest" description="Disordered" evidence="6">
    <location>
        <begin position="756"/>
        <end position="852"/>
    </location>
</feature>
<feature type="compositionally biased region" description="Low complexity" evidence="6">
    <location>
        <begin position="626"/>
        <end position="644"/>
    </location>
</feature>
<proteinExistence type="inferred from homology"/>
<feature type="binding site" evidence="3">
    <location>
        <begin position="88"/>
        <end position="95"/>
    </location>
    <ligand>
        <name>ATP</name>
        <dbReference type="ChEBI" id="CHEBI:30616"/>
    </ligand>
</feature>
<dbReference type="PROSITE" id="PS50005">
    <property type="entry name" value="TPR"/>
    <property type="match status" value="1"/>
</dbReference>
<organism evidence="8 9">
    <name type="scientific">Coemansia erecta</name>
    <dbReference type="NCBI Taxonomy" id="147472"/>
    <lineage>
        <taxon>Eukaryota</taxon>
        <taxon>Fungi</taxon>
        <taxon>Fungi incertae sedis</taxon>
        <taxon>Zoopagomycota</taxon>
        <taxon>Kickxellomycotina</taxon>
        <taxon>Kickxellomycetes</taxon>
        <taxon>Kickxellales</taxon>
        <taxon>Kickxellaceae</taxon>
        <taxon>Coemansia</taxon>
    </lineage>
</organism>
<feature type="repeat" description="TPR" evidence="4">
    <location>
        <begin position="496"/>
        <end position="529"/>
    </location>
</feature>
<dbReference type="GO" id="GO:0051231">
    <property type="term" value="P:spindle elongation"/>
    <property type="evidence" value="ECO:0007669"/>
    <property type="project" value="TreeGrafter"/>
</dbReference>
<dbReference type="InterPro" id="IPR019734">
    <property type="entry name" value="TPR_rpt"/>
</dbReference>
<dbReference type="GO" id="GO:0007018">
    <property type="term" value="P:microtubule-based movement"/>
    <property type="evidence" value="ECO:0007669"/>
    <property type="project" value="InterPro"/>
</dbReference>
<gene>
    <name evidence="8" type="ORF">LPJ53_001590</name>
</gene>
<keyword evidence="2 3" id="KW-0067">ATP-binding</keyword>
<dbReference type="PRINTS" id="PR00380">
    <property type="entry name" value="KINESINHEAVY"/>
</dbReference>
<dbReference type="PROSITE" id="PS50067">
    <property type="entry name" value="KINESIN_MOTOR_2"/>
    <property type="match status" value="1"/>
</dbReference>
<dbReference type="GO" id="GO:0005875">
    <property type="term" value="C:microtubule associated complex"/>
    <property type="evidence" value="ECO:0007669"/>
    <property type="project" value="TreeGrafter"/>
</dbReference>
<name>A0A9W7Y5B5_9FUNG</name>
<keyword evidence="9" id="KW-1185">Reference proteome</keyword>
<sequence>MATAGNKIKVVCRIRPFLKTEKPDSAVSVEGDTVLRVTNPRDTTKDVKFNFDSCYGAKVGQDVIYKADVRPLVESVFSGMSATVFCYGVTGAGKTHTIQGTDTDPGIIPRALEHIFMHKQHDPLDYDIRVSYYEIYKEAVFDLFKPRDSAGGSGLPIREDASRKIFVAGLSEKRVTSYEQFDAMYQRACGNRRTASTKLNNHSSRSHAILTVQVQWKDTVGSGKTWCGRLHLIDLAGSEDNRRTENGRDRMAESSAINRSLFVLGQVVEALNTGASRIPYRDSKMTRILQDSLGGDSQGMMIVNVSPGEAFLQDTHNTLNFATKSREVVNKPVAHEVVEQRWSAVDRLQHHRGAGRAVRSAVVAAGGVAAKRRWSEEAGGSDTDGSPGHDSAPGSAGSSSTAAGSKRRISPAVPPNRSSDGTSRRPPLAGHPQPQQADFVQKVVSAKFNEISQKSESASNQIMERVMRIEKQLNGAQLDSNAVIDLFTPATKLKTSRGWLKHARELEQKGELERALAHYEEALKYAPELNKLEAHIAKLKARIRRQKRRSSLASHGEANVRVADQVKKPGAAGSENMMLSGRAGGPGADEEDEEEDVGPLWLIDGLAESPGAEKAKRRALASKAAPSAAAANGAKKKANGALKPVPKSSEQAPPAKALFAPKEPPANGVAAKPGPKRVKLGDASKKNPLASMAGKSRFVSVTEGSVHDSHRLSFGTSSHNPFVVGGDEFQSDLQDRIERKNASLATLRATKLDSKSSAAARLRRVLQEPVTPDDRRDKDYVLGSDHADSDDDFESGAHAMAKKGKAKARRAGRAPGSLGVRGLLEKRLSEGSEDAGRPERLSDVSAKSKASPSAAEEKLSLGQFNEICLASAVQMINSGEVKKIMKLQGIGKRRAEQIQASVQSVGPIVHISDLKHRLQFKNKLILDILSTFA</sequence>
<dbReference type="CDD" id="cd00106">
    <property type="entry name" value="KISc"/>
    <property type="match status" value="1"/>
</dbReference>
<feature type="domain" description="Kinesin motor" evidence="7">
    <location>
        <begin position="7"/>
        <end position="328"/>
    </location>
</feature>